<reference evidence="3" key="1">
    <citation type="journal article" date="2011" name="MBio">
        <title>Novel metabolic attributes of the genus Cyanothece, comprising a group of unicellular nitrogen-fixing Cyanobacteria.</title>
        <authorList>
            <person name="Bandyopadhyay A."/>
            <person name="Elvitigala T."/>
            <person name="Welsh E."/>
            <person name="Stockel J."/>
            <person name="Liberton M."/>
            <person name="Min H."/>
            <person name="Sherman L.A."/>
            <person name="Pakrasi H.B."/>
        </authorList>
    </citation>
    <scope>NUCLEOTIDE SEQUENCE [LARGE SCALE GENOMIC DNA]</scope>
    <source>
        <strain evidence="3">PCC 7822</strain>
    </source>
</reference>
<evidence type="ECO:0000313" key="2">
    <source>
        <dbReference type="EMBL" id="ADN17059.1"/>
    </source>
</evidence>
<feature type="domain" description="3'-5' exonuclease" evidence="1">
    <location>
        <begin position="1"/>
        <end position="179"/>
    </location>
</feature>
<dbReference type="InterPro" id="IPR002562">
    <property type="entry name" value="3'-5'_exonuclease_dom"/>
</dbReference>
<keyword evidence="3" id="KW-1185">Reference proteome</keyword>
<dbReference type="eggNOG" id="COG0349">
    <property type="taxonomic scope" value="Bacteria"/>
</dbReference>
<dbReference type="KEGG" id="cyj:Cyan7822_5176"/>
<dbReference type="STRING" id="497965.Cyan7822_5176"/>
<evidence type="ECO:0000313" key="3">
    <source>
        <dbReference type="Proteomes" id="UP000008206"/>
    </source>
</evidence>
<keyword evidence="2" id="KW-0378">Hydrolase</keyword>
<keyword evidence="2" id="KW-0269">Exonuclease</keyword>
<dbReference type="InterPro" id="IPR051086">
    <property type="entry name" value="RNase_D-like"/>
</dbReference>
<dbReference type="PANTHER" id="PTHR47649:SF1">
    <property type="entry name" value="RIBONUCLEASE D"/>
    <property type="match status" value="1"/>
</dbReference>
<sequence length="305" mass="35282">MLYFTEPDDIQALIDEFALLKILWLDTEVADFKSQKPRLSLIQMLAYPQDKDGSRTFIIDVLNKRDEVDYFIEKIMSNEQINKVFHNAQHDLKFLGGKKAQNITCTMKLAQSIPYHILPVSSLTLKTLTEHLTEFKNVSKEEQGSDWGQRPLSDQQLHYAKMDPIYLAHIHQKLLELIKKNNTDPTRDDLTEIGKRYQEIEPEWKILDSEINHLKERAKNAMKAQNKPENFAFKLSGSDRTTVKVDFAELAQLAVSQGLDLHFPITLDKSLQKQLGDLLNKLSIQEEKTTTWRLLSKGLEEETDD</sequence>
<dbReference type="GO" id="GO:0008408">
    <property type="term" value="F:3'-5' exonuclease activity"/>
    <property type="evidence" value="ECO:0007669"/>
    <property type="project" value="InterPro"/>
</dbReference>
<accession>E0UKH8</accession>
<dbReference type="InterPro" id="IPR012337">
    <property type="entry name" value="RNaseH-like_sf"/>
</dbReference>
<dbReference type="OrthoDB" id="144122at2"/>
<evidence type="ECO:0000259" key="1">
    <source>
        <dbReference type="SMART" id="SM00474"/>
    </source>
</evidence>
<dbReference type="AlphaFoldDB" id="E0UKH8"/>
<dbReference type="EMBL" id="CP002198">
    <property type="protein sequence ID" value="ADN17059.1"/>
    <property type="molecule type" value="Genomic_DNA"/>
</dbReference>
<dbReference type="GO" id="GO:0003676">
    <property type="term" value="F:nucleic acid binding"/>
    <property type="evidence" value="ECO:0007669"/>
    <property type="project" value="InterPro"/>
</dbReference>
<dbReference type="SUPFAM" id="SSF53098">
    <property type="entry name" value="Ribonuclease H-like"/>
    <property type="match status" value="1"/>
</dbReference>
<dbReference type="Pfam" id="PF01612">
    <property type="entry name" value="DNA_pol_A_exo1"/>
    <property type="match status" value="1"/>
</dbReference>
<protein>
    <submittedName>
        <fullName evidence="2">3'-5' exonuclease</fullName>
    </submittedName>
</protein>
<dbReference type="SMART" id="SM00474">
    <property type="entry name" value="35EXOc"/>
    <property type="match status" value="1"/>
</dbReference>
<dbReference type="Proteomes" id="UP000008206">
    <property type="component" value="Chromosome"/>
</dbReference>
<organism evidence="2 3">
    <name type="scientific">Gloeothece verrucosa (strain PCC 7822)</name>
    <name type="common">Cyanothece sp. (strain PCC 7822)</name>
    <dbReference type="NCBI Taxonomy" id="497965"/>
    <lineage>
        <taxon>Bacteria</taxon>
        <taxon>Bacillati</taxon>
        <taxon>Cyanobacteriota</taxon>
        <taxon>Cyanophyceae</taxon>
        <taxon>Oscillatoriophycideae</taxon>
        <taxon>Chroococcales</taxon>
        <taxon>Aphanothecaceae</taxon>
        <taxon>Gloeothece</taxon>
        <taxon>Gloeothece verrucosa</taxon>
    </lineage>
</organism>
<gene>
    <name evidence="2" type="ordered locus">Cyan7822_5176</name>
</gene>
<dbReference type="PANTHER" id="PTHR47649">
    <property type="entry name" value="RIBONUCLEASE D"/>
    <property type="match status" value="1"/>
</dbReference>
<dbReference type="Gene3D" id="3.30.420.10">
    <property type="entry name" value="Ribonuclease H-like superfamily/Ribonuclease H"/>
    <property type="match status" value="1"/>
</dbReference>
<dbReference type="GO" id="GO:0006139">
    <property type="term" value="P:nucleobase-containing compound metabolic process"/>
    <property type="evidence" value="ECO:0007669"/>
    <property type="project" value="InterPro"/>
</dbReference>
<dbReference type="InterPro" id="IPR036397">
    <property type="entry name" value="RNaseH_sf"/>
</dbReference>
<proteinExistence type="predicted"/>
<name>E0UKH8_GLOV7</name>
<dbReference type="HOGENOM" id="CLU_052332_0_0_3"/>
<dbReference type="RefSeq" id="WP_013325097.1">
    <property type="nucleotide sequence ID" value="NC_014501.1"/>
</dbReference>
<keyword evidence="2" id="KW-0540">Nuclease</keyword>